<organism evidence="2 3">
    <name type="scientific">Glycomyces rhizosphaerae</name>
    <dbReference type="NCBI Taxonomy" id="2054422"/>
    <lineage>
        <taxon>Bacteria</taxon>
        <taxon>Bacillati</taxon>
        <taxon>Actinomycetota</taxon>
        <taxon>Actinomycetes</taxon>
        <taxon>Glycomycetales</taxon>
        <taxon>Glycomycetaceae</taxon>
        <taxon>Glycomyces</taxon>
    </lineage>
</organism>
<dbReference type="RefSeq" id="WP_387969771.1">
    <property type="nucleotide sequence ID" value="NZ_JBHRWO010000004.1"/>
</dbReference>
<feature type="compositionally biased region" description="Basic and acidic residues" evidence="1">
    <location>
        <begin position="46"/>
        <end position="56"/>
    </location>
</feature>
<keyword evidence="3" id="KW-1185">Reference proteome</keyword>
<name>A0ABV7PVE9_9ACTN</name>
<protein>
    <submittedName>
        <fullName evidence="2">Uncharacterized protein</fullName>
    </submittedName>
</protein>
<gene>
    <name evidence="2" type="ORF">ACFO8M_01975</name>
</gene>
<evidence type="ECO:0000313" key="3">
    <source>
        <dbReference type="Proteomes" id="UP001595712"/>
    </source>
</evidence>
<dbReference type="Proteomes" id="UP001595712">
    <property type="component" value="Unassembled WGS sequence"/>
</dbReference>
<comment type="caution">
    <text evidence="2">The sequence shown here is derived from an EMBL/GenBank/DDBJ whole genome shotgun (WGS) entry which is preliminary data.</text>
</comment>
<accession>A0ABV7PVE9</accession>
<evidence type="ECO:0000313" key="2">
    <source>
        <dbReference type="EMBL" id="MFC3491254.1"/>
    </source>
</evidence>
<proteinExistence type="predicted"/>
<dbReference type="EMBL" id="JBHRWO010000004">
    <property type="protein sequence ID" value="MFC3491254.1"/>
    <property type="molecule type" value="Genomic_DNA"/>
</dbReference>
<reference evidence="3" key="1">
    <citation type="journal article" date="2019" name="Int. J. Syst. Evol. Microbiol.">
        <title>The Global Catalogue of Microorganisms (GCM) 10K type strain sequencing project: providing services to taxonomists for standard genome sequencing and annotation.</title>
        <authorList>
            <consortium name="The Broad Institute Genomics Platform"/>
            <consortium name="The Broad Institute Genome Sequencing Center for Infectious Disease"/>
            <person name="Wu L."/>
            <person name="Ma J."/>
        </authorList>
    </citation>
    <scope>NUCLEOTIDE SEQUENCE [LARGE SCALE GENOMIC DNA]</scope>
    <source>
        <strain evidence="3">CGMCC 4.7396</strain>
    </source>
</reference>
<feature type="region of interest" description="Disordered" evidence="1">
    <location>
        <begin position="37"/>
        <end position="56"/>
    </location>
</feature>
<sequence>MGLAVAELAGALVLEGIVVAPEDTVLFQELLGKIELSPDTPEDIADPLRGDEPFGL</sequence>
<evidence type="ECO:0000256" key="1">
    <source>
        <dbReference type="SAM" id="MobiDB-lite"/>
    </source>
</evidence>